<organism evidence="2 3">
    <name type="scientific">Boletus edulis BED1</name>
    <dbReference type="NCBI Taxonomy" id="1328754"/>
    <lineage>
        <taxon>Eukaryota</taxon>
        <taxon>Fungi</taxon>
        <taxon>Dikarya</taxon>
        <taxon>Basidiomycota</taxon>
        <taxon>Agaricomycotina</taxon>
        <taxon>Agaricomycetes</taxon>
        <taxon>Agaricomycetidae</taxon>
        <taxon>Boletales</taxon>
        <taxon>Boletineae</taxon>
        <taxon>Boletaceae</taxon>
        <taxon>Boletoideae</taxon>
        <taxon>Boletus</taxon>
    </lineage>
</organism>
<dbReference type="Proteomes" id="UP001194468">
    <property type="component" value="Unassembled WGS sequence"/>
</dbReference>
<feature type="domain" description="Protein kinase" evidence="1">
    <location>
        <begin position="401"/>
        <end position="689"/>
    </location>
</feature>
<dbReference type="GO" id="GO:0005524">
    <property type="term" value="F:ATP binding"/>
    <property type="evidence" value="ECO:0007669"/>
    <property type="project" value="InterPro"/>
</dbReference>
<keyword evidence="3" id="KW-1185">Reference proteome</keyword>
<dbReference type="InterPro" id="IPR011009">
    <property type="entry name" value="Kinase-like_dom_sf"/>
</dbReference>
<gene>
    <name evidence="2" type="ORF">L210DRAFT_3615679</name>
</gene>
<reference evidence="2" key="1">
    <citation type="submission" date="2019-10" db="EMBL/GenBank/DDBJ databases">
        <authorList>
            <consortium name="DOE Joint Genome Institute"/>
            <person name="Kuo A."/>
            <person name="Miyauchi S."/>
            <person name="Kiss E."/>
            <person name="Drula E."/>
            <person name="Kohler A."/>
            <person name="Sanchez-Garcia M."/>
            <person name="Andreopoulos B."/>
            <person name="Barry K.W."/>
            <person name="Bonito G."/>
            <person name="Buee M."/>
            <person name="Carver A."/>
            <person name="Chen C."/>
            <person name="Cichocki N."/>
            <person name="Clum A."/>
            <person name="Culley D."/>
            <person name="Crous P.W."/>
            <person name="Fauchery L."/>
            <person name="Girlanda M."/>
            <person name="Hayes R."/>
            <person name="Keri Z."/>
            <person name="LaButti K."/>
            <person name="Lipzen A."/>
            <person name="Lombard V."/>
            <person name="Magnuson J."/>
            <person name="Maillard F."/>
            <person name="Morin E."/>
            <person name="Murat C."/>
            <person name="Nolan M."/>
            <person name="Ohm R."/>
            <person name="Pangilinan J."/>
            <person name="Pereira M."/>
            <person name="Perotto S."/>
            <person name="Peter M."/>
            <person name="Riley R."/>
            <person name="Sitrit Y."/>
            <person name="Stielow B."/>
            <person name="Szollosi G."/>
            <person name="Zifcakova L."/>
            <person name="Stursova M."/>
            <person name="Spatafora J.W."/>
            <person name="Tedersoo L."/>
            <person name="Vaario L.-M."/>
            <person name="Yamada A."/>
            <person name="Yan M."/>
            <person name="Wang P."/>
            <person name="Xu J."/>
            <person name="Bruns T."/>
            <person name="Baldrian P."/>
            <person name="Vilgalys R."/>
            <person name="Henrissat B."/>
            <person name="Grigoriev I.V."/>
            <person name="Hibbett D."/>
            <person name="Nagy L.G."/>
            <person name="Martin F.M."/>
        </authorList>
    </citation>
    <scope>NUCLEOTIDE SEQUENCE</scope>
    <source>
        <strain evidence="2">BED1</strain>
    </source>
</reference>
<dbReference type="SMART" id="SM00220">
    <property type="entry name" value="S_TKc"/>
    <property type="match status" value="1"/>
</dbReference>
<dbReference type="InterPro" id="IPR001245">
    <property type="entry name" value="Ser-Thr/Tyr_kinase_cat_dom"/>
</dbReference>
<dbReference type="PANTHER" id="PTHR44329">
    <property type="entry name" value="SERINE/THREONINE-PROTEIN KINASE TNNI3K-RELATED"/>
    <property type="match status" value="1"/>
</dbReference>
<keyword evidence="2" id="KW-0808">Transferase</keyword>
<dbReference type="InterPro" id="IPR008271">
    <property type="entry name" value="Ser/Thr_kinase_AS"/>
</dbReference>
<proteinExistence type="predicted"/>
<evidence type="ECO:0000259" key="1">
    <source>
        <dbReference type="PROSITE" id="PS50011"/>
    </source>
</evidence>
<accession>A0AAD4BD48</accession>
<protein>
    <submittedName>
        <fullName evidence="2">Kinase-like domain-containing protein</fullName>
    </submittedName>
</protein>
<dbReference type="EMBL" id="WHUW01000179">
    <property type="protein sequence ID" value="KAF8419252.1"/>
    <property type="molecule type" value="Genomic_DNA"/>
</dbReference>
<dbReference type="InterPro" id="IPR051681">
    <property type="entry name" value="Ser/Thr_Kinases-Pseudokinases"/>
</dbReference>
<sequence>MVDTPEVEPYIPQFFWRFWLSDAYITLPIIQDPHKHTLDDHRVHIFDVFNNVLTETRRIPEQTRTVFHDFMTDALDEGCHAALRTAEQAFTRLETEVERILAALVLQIRSRRPHIADPASEGEADAACARRFEVPMSKGEREAVLRYFVFLQYRNSEAYKEAVGRVTHRIVVGETVVQARHVWHRVRRHAVLGSFHAFLQRDGGGSHGGATQTWCRFEGFDCWRFLEAEICFGVASEEQQFVLPDTCFASLDEDFGSDPTSAHLLFPVMPTLALYIIGAQDRDHDVEPLVKSPRADVTRHGDGSRNDGAVWVDVGIESRSDVHLRNASLLQRNPNHLYFSSLISLVQALANYDECRWIPEHVDYTRLKQRARHKATLEKVTKTLLVKGNVLLVDLTDEVCRVGQDPVCHGGFSDVWKGIWTNAFGQSRMVALKYLRQYQSVADDVREKLLRRLKAEIAAWYRLQHGNICPLYGVIQSVYSIAMVSPWCNNGTIMQYIQRENVRADRLALLRQIASGVSYLHNMKPVVVHGDLKGTNILISDEGHALISDFGLSTVVEELSLTDATLRAAQLGTSLLAGSTRWMAPELILSLIEDVDGAPCPVTRESDVFSFACVCLEVATNDLPYPHRRNDRAVTLDIMRGVRPCRGAPPIPDMRLTAMQVEGFWGVLDQCWRAIPPLRPTMTEVETMLGLIVE</sequence>
<name>A0AAD4BD48_BOLED</name>
<dbReference type="Gene3D" id="1.10.510.10">
    <property type="entry name" value="Transferase(Phosphotransferase) domain 1"/>
    <property type="match status" value="1"/>
</dbReference>
<dbReference type="Pfam" id="PF07714">
    <property type="entry name" value="PK_Tyr_Ser-Thr"/>
    <property type="match status" value="1"/>
</dbReference>
<dbReference type="PROSITE" id="PS00108">
    <property type="entry name" value="PROTEIN_KINASE_ST"/>
    <property type="match status" value="1"/>
</dbReference>
<evidence type="ECO:0000313" key="3">
    <source>
        <dbReference type="Proteomes" id="UP001194468"/>
    </source>
</evidence>
<dbReference type="AlphaFoldDB" id="A0AAD4BD48"/>
<dbReference type="InterPro" id="IPR000719">
    <property type="entry name" value="Prot_kinase_dom"/>
</dbReference>
<dbReference type="GO" id="GO:0004674">
    <property type="term" value="F:protein serine/threonine kinase activity"/>
    <property type="evidence" value="ECO:0007669"/>
    <property type="project" value="TreeGrafter"/>
</dbReference>
<keyword evidence="2" id="KW-0418">Kinase</keyword>
<dbReference type="SUPFAM" id="SSF56112">
    <property type="entry name" value="Protein kinase-like (PK-like)"/>
    <property type="match status" value="1"/>
</dbReference>
<comment type="caution">
    <text evidence="2">The sequence shown here is derived from an EMBL/GenBank/DDBJ whole genome shotgun (WGS) entry which is preliminary data.</text>
</comment>
<reference evidence="2" key="2">
    <citation type="journal article" date="2020" name="Nat. Commun.">
        <title>Large-scale genome sequencing of mycorrhizal fungi provides insights into the early evolution of symbiotic traits.</title>
        <authorList>
            <person name="Miyauchi S."/>
            <person name="Kiss E."/>
            <person name="Kuo A."/>
            <person name="Drula E."/>
            <person name="Kohler A."/>
            <person name="Sanchez-Garcia M."/>
            <person name="Morin E."/>
            <person name="Andreopoulos B."/>
            <person name="Barry K.W."/>
            <person name="Bonito G."/>
            <person name="Buee M."/>
            <person name="Carver A."/>
            <person name="Chen C."/>
            <person name="Cichocki N."/>
            <person name="Clum A."/>
            <person name="Culley D."/>
            <person name="Crous P.W."/>
            <person name="Fauchery L."/>
            <person name="Girlanda M."/>
            <person name="Hayes R.D."/>
            <person name="Keri Z."/>
            <person name="LaButti K."/>
            <person name="Lipzen A."/>
            <person name="Lombard V."/>
            <person name="Magnuson J."/>
            <person name="Maillard F."/>
            <person name="Murat C."/>
            <person name="Nolan M."/>
            <person name="Ohm R.A."/>
            <person name="Pangilinan J."/>
            <person name="Pereira M.F."/>
            <person name="Perotto S."/>
            <person name="Peter M."/>
            <person name="Pfister S."/>
            <person name="Riley R."/>
            <person name="Sitrit Y."/>
            <person name="Stielow J.B."/>
            <person name="Szollosi G."/>
            <person name="Zifcakova L."/>
            <person name="Stursova M."/>
            <person name="Spatafora J.W."/>
            <person name="Tedersoo L."/>
            <person name="Vaario L.M."/>
            <person name="Yamada A."/>
            <person name="Yan M."/>
            <person name="Wang P."/>
            <person name="Xu J."/>
            <person name="Bruns T."/>
            <person name="Baldrian P."/>
            <person name="Vilgalys R."/>
            <person name="Dunand C."/>
            <person name="Henrissat B."/>
            <person name="Grigoriev I.V."/>
            <person name="Hibbett D."/>
            <person name="Nagy L.G."/>
            <person name="Martin F.M."/>
        </authorList>
    </citation>
    <scope>NUCLEOTIDE SEQUENCE</scope>
    <source>
        <strain evidence="2">BED1</strain>
    </source>
</reference>
<dbReference type="PROSITE" id="PS50011">
    <property type="entry name" value="PROTEIN_KINASE_DOM"/>
    <property type="match status" value="1"/>
</dbReference>
<evidence type="ECO:0000313" key="2">
    <source>
        <dbReference type="EMBL" id="KAF8419252.1"/>
    </source>
</evidence>